<name>A0A844HMH1_9RHOB</name>
<evidence type="ECO:0000313" key="2">
    <source>
        <dbReference type="Proteomes" id="UP000449846"/>
    </source>
</evidence>
<dbReference type="Proteomes" id="UP000449846">
    <property type="component" value="Unassembled WGS sequence"/>
</dbReference>
<dbReference type="RefSeq" id="WP_155040999.1">
    <property type="nucleotide sequence ID" value="NZ_JBHGCD010000030.1"/>
</dbReference>
<sequence>MPFIATALTLLVAHALARSPARWRKLQPILIVLSFRASLLTRPNQELR</sequence>
<organism evidence="1 2">
    <name type="scientific">Paracoccus litorisediminis</name>
    <dbReference type="NCBI Taxonomy" id="2006130"/>
    <lineage>
        <taxon>Bacteria</taxon>
        <taxon>Pseudomonadati</taxon>
        <taxon>Pseudomonadota</taxon>
        <taxon>Alphaproteobacteria</taxon>
        <taxon>Rhodobacterales</taxon>
        <taxon>Paracoccaceae</taxon>
        <taxon>Paracoccus</taxon>
    </lineage>
</organism>
<comment type="caution">
    <text evidence="1">The sequence shown here is derived from an EMBL/GenBank/DDBJ whole genome shotgun (WGS) entry which is preliminary data.</text>
</comment>
<dbReference type="EMBL" id="WMIG01000012">
    <property type="protein sequence ID" value="MTH61066.1"/>
    <property type="molecule type" value="Genomic_DNA"/>
</dbReference>
<evidence type="ECO:0000313" key="1">
    <source>
        <dbReference type="EMBL" id="MTH61066.1"/>
    </source>
</evidence>
<proteinExistence type="predicted"/>
<protein>
    <submittedName>
        <fullName evidence="1">Uncharacterized protein</fullName>
    </submittedName>
</protein>
<gene>
    <name evidence="1" type="ORF">GL300_17800</name>
</gene>
<dbReference type="AlphaFoldDB" id="A0A844HMH1"/>
<reference evidence="1 2" key="1">
    <citation type="submission" date="2019-11" db="EMBL/GenBank/DDBJ databases">
        <authorList>
            <person name="Dong K."/>
        </authorList>
    </citation>
    <scope>NUCLEOTIDE SEQUENCE [LARGE SCALE GENOMIC DNA]</scope>
    <source>
        <strain evidence="1 2">NBRC 112902</strain>
    </source>
</reference>
<accession>A0A844HMH1</accession>
<keyword evidence="2" id="KW-1185">Reference proteome</keyword>